<evidence type="ECO:0000256" key="3">
    <source>
        <dbReference type="ARBA" id="ARBA00034003"/>
    </source>
</evidence>
<keyword evidence="5" id="KW-0614">Plasmid</keyword>
<comment type="catalytic activity">
    <reaction evidence="3">
        <text>ATP + (deoxyribonucleotide)n-3'-hydroxyl + 5'-phospho-(deoxyribonucleotide)m = (deoxyribonucleotide)n+m + AMP + diphosphate.</text>
        <dbReference type="EC" id="6.5.1.1"/>
    </reaction>
</comment>
<dbReference type="Pfam" id="PF01068">
    <property type="entry name" value="DNA_ligase_A_M"/>
    <property type="match status" value="1"/>
</dbReference>
<organism evidence="5 6">
    <name type="scientific">Streptomyces microflavus</name>
    <name type="common">Streptomyces lipmanii</name>
    <dbReference type="NCBI Taxonomy" id="1919"/>
    <lineage>
        <taxon>Bacteria</taxon>
        <taxon>Bacillati</taxon>
        <taxon>Actinomycetota</taxon>
        <taxon>Actinomycetes</taxon>
        <taxon>Kitasatosporales</taxon>
        <taxon>Streptomycetaceae</taxon>
        <taxon>Streptomyces</taxon>
    </lineage>
</organism>
<proteinExistence type="inferred from homology"/>
<dbReference type="EMBL" id="CP054927">
    <property type="protein sequence ID" value="QKW47993.1"/>
    <property type="molecule type" value="Genomic_DNA"/>
</dbReference>
<dbReference type="Gene3D" id="2.40.50.140">
    <property type="entry name" value="Nucleic acid-binding proteins"/>
    <property type="match status" value="1"/>
</dbReference>
<evidence type="ECO:0000313" key="5">
    <source>
        <dbReference type="EMBL" id="QKW47993.1"/>
    </source>
</evidence>
<name>A0A7H8N103_STRMI</name>
<feature type="domain" description="ATP-dependent DNA ligase family profile" evidence="4">
    <location>
        <begin position="115"/>
        <end position="225"/>
    </location>
</feature>
<dbReference type="AlphaFoldDB" id="A0A7H8N103"/>
<evidence type="ECO:0000256" key="2">
    <source>
        <dbReference type="ARBA" id="ARBA00022598"/>
    </source>
</evidence>
<dbReference type="InterPro" id="IPR012340">
    <property type="entry name" value="NA-bd_OB-fold"/>
</dbReference>
<dbReference type="PROSITE" id="PS50160">
    <property type="entry name" value="DNA_LIGASE_A3"/>
    <property type="match status" value="1"/>
</dbReference>
<evidence type="ECO:0000313" key="6">
    <source>
        <dbReference type="Proteomes" id="UP000509345"/>
    </source>
</evidence>
<dbReference type="GO" id="GO:0006281">
    <property type="term" value="P:DNA repair"/>
    <property type="evidence" value="ECO:0007669"/>
    <property type="project" value="InterPro"/>
</dbReference>
<dbReference type="RefSeq" id="WP_176145865.1">
    <property type="nucleotide sequence ID" value="NZ_CP054927.1"/>
</dbReference>
<dbReference type="Proteomes" id="UP000509345">
    <property type="component" value="Plasmid unnamed1"/>
</dbReference>
<sequence>MVWTLPEPMLAEPVNNPALPPGFAAEPKWDGYRALLARYADGRVVIRSRRGTDMTAAFPEITRAAASLPAGVEFAMDGELIVWEGGRVAFERLQGRLNRTAAGAAGMAAQWPAHYVAFDLLRRNGTDPDLTAQPYTARRTALEELFTDQALAPPWTLCPSTTDPTTAAEWLEWSAVGMEGLVLKNLRGTYRPTTRAWRKYRVAHTTDAIIGAVSRSLTDPATLLLGRYDPTGRLRYTGRSTVLPRPLATTLPARLSPAGEEHPWTGRTFSATWGAKAALTVVLVVPELVVEVRADVSRDSAGRWRHPVKPVRLRDDLAPADVPLFGDDTTTSLT</sequence>
<dbReference type="PANTHER" id="PTHR45674">
    <property type="entry name" value="DNA LIGASE 1/3 FAMILY MEMBER"/>
    <property type="match status" value="1"/>
</dbReference>
<geneLocation type="plasmid" evidence="5 6">
    <name>unnamed1</name>
</geneLocation>
<dbReference type="InterPro" id="IPR012310">
    <property type="entry name" value="DNA_ligase_ATP-dep_cent"/>
</dbReference>
<dbReference type="GO" id="GO:0003910">
    <property type="term" value="F:DNA ligase (ATP) activity"/>
    <property type="evidence" value="ECO:0007669"/>
    <property type="project" value="UniProtKB-EC"/>
</dbReference>
<dbReference type="GO" id="GO:0005524">
    <property type="term" value="F:ATP binding"/>
    <property type="evidence" value="ECO:0007669"/>
    <property type="project" value="InterPro"/>
</dbReference>
<gene>
    <name evidence="5" type="ORF">HUT09_36465</name>
</gene>
<accession>A0A7H8N103</accession>
<dbReference type="PANTHER" id="PTHR45674:SF4">
    <property type="entry name" value="DNA LIGASE 1"/>
    <property type="match status" value="1"/>
</dbReference>
<dbReference type="GeneID" id="87636758"/>
<reference evidence="5 6" key="1">
    <citation type="submission" date="2020-06" db="EMBL/GenBank/DDBJ databases">
        <title>Genome mining for natural products.</title>
        <authorList>
            <person name="Zhang B."/>
            <person name="Shi J."/>
            <person name="Ge H."/>
        </authorList>
    </citation>
    <scope>NUCLEOTIDE SEQUENCE [LARGE SCALE GENOMIC DNA]</scope>
    <source>
        <strain evidence="5 6">NA06532</strain>
        <plasmid evidence="5 6">unnamed1</plasmid>
    </source>
</reference>
<evidence type="ECO:0000259" key="4">
    <source>
        <dbReference type="PROSITE" id="PS50160"/>
    </source>
</evidence>
<dbReference type="GO" id="GO:0006310">
    <property type="term" value="P:DNA recombination"/>
    <property type="evidence" value="ECO:0007669"/>
    <property type="project" value="InterPro"/>
</dbReference>
<protein>
    <submittedName>
        <fullName evidence="5">ATP-dependent DNA ligase</fullName>
    </submittedName>
</protein>
<evidence type="ECO:0000256" key="1">
    <source>
        <dbReference type="ARBA" id="ARBA00007572"/>
    </source>
</evidence>
<keyword evidence="2 5" id="KW-0436">Ligase</keyword>
<dbReference type="SUPFAM" id="SSF56091">
    <property type="entry name" value="DNA ligase/mRNA capping enzyme, catalytic domain"/>
    <property type="match status" value="1"/>
</dbReference>
<comment type="similarity">
    <text evidence="1">Belongs to the ATP-dependent DNA ligase family.</text>
</comment>
<dbReference type="Gene3D" id="3.30.470.30">
    <property type="entry name" value="DNA ligase/mRNA capping enzyme"/>
    <property type="match status" value="1"/>
</dbReference>
<dbReference type="InterPro" id="IPR050191">
    <property type="entry name" value="ATP-dep_DNA_ligase"/>
</dbReference>